<dbReference type="InterPro" id="IPR029063">
    <property type="entry name" value="SAM-dependent_MTases_sf"/>
</dbReference>
<dbReference type="AlphaFoldDB" id="A0A086ZFS3"/>
<dbReference type="Pfam" id="PF03602">
    <property type="entry name" value="Cons_hypoth95"/>
    <property type="match status" value="1"/>
</dbReference>
<dbReference type="InterPro" id="IPR002052">
    <property type="entry name" value="DNA_methylase_N6_adenine_CS"/>
</dbReference>
<evidence type="ECO:0000313" key="6">
    <source>
        <dbReference type="EMBL" id="KFI45373.1"/>
    </source>
</evidence>
<feature type="binding site" evidence="4">
    <location>
        <begin position="202"/>
        <end position="205"/>
    </location>
    <ligand>
        <name>substrate</name>
    </ligand>
</feature>
<dbReference type="RefSeq" id="WP_033495256.1">
    <property type="nucleotide sequence ID" value="NZ_JDUU01000024.1"/>
</dbReference>
<dbReference type="PANTHER" id="PTHR18895">
    <property type="entry name" value="HEMK METHYLTRANSFERASE"/>
    <property type="match status" value="1"/>
</dbReference>
<dbReference type="Pfam" id="PF17827">
    <property type="entry name" value="PrmC_N"/>
    <property type="match status" value="1"/>
</dbReference>
<evidence type="ECO:0000256" key="3">
    <source>
        <dbReference type="ARBA" id="ARBA00022691"/>
    </source>
</evidence>
<protein>
    <recommendedName>
        <fullName evidence="4">Release factor glutamine methyltransferase</fullName>
        <shortName evidence="4">RF MTase</shortName>
        <ecNumber evidence="4">2.1.1.297</ecNumber>
    </recommendedName>
    <alternativeName>
        <fullName evidence="4">N5-glutamine methyltransferase PrmC</fullName>
    </alternativeName>
    <alternativeName>
        <fullName evidence="4">Protein-(glutamine-N5) MTase PrmC</fullName>
    </alternativeName>
    <alternativeName>
        <fullName evidence="4">Protein-glutamine N-methyltransferase PrmC</fullName>
    </alternativeName>
</protein>
<dbReference type="PANTHER" id="PTHR18895:SF74">
    <property type="entry name" value="MTRF1L RELEASE FACTOR GLUTAMINE METHYLTRANSFERASE"/>
    <property type="match status" value="1"/>
</dbReference>
<dbReference type="NCBIfam" id="TIGR00536">
    <property type="entry name" value="hemK_fam"/>
    <property type="match status" value="1"/>
</dbReference>
<sequence>MTVADVIRDAAGTLRAAGVDTPEHDAKLLLAEAAGRELRDVDKAMLMGDEWTLDEKTTARFRAMVDRRAKREPLQYIVGHAPFRYLDLAVGPGVFIPRPETETVVQAGLDWLTRNRIATPRVVDLCAGSGAIGLSVVTEVRGAQVWAVELSPDAYRWTERNRDAVARRDPLAGYNYTLEQGDATSPLTLPQLDGTIDLVITNPPYVPLADIPEQPEVRDHDPDLALYGGSADGVLIPERIIMRAEKLLRPGGALVMEHDISQGDRLAAFAHANGFTEARTENDWTGRPRFLFGMLG</sequence>
<dbReference type="HAMAP" id="MF_02126">
    <property type="entry name" value="RF_methyltr_PrmC"/>
    <property type="match status" value="1"/>
</dbReference>
<evidence type="ECO:0000259" key="5">
    <source>
        <dbReference type="Pfam" id="PF17827"/>
    </source>
</evidence>
<comment type="catalytic activity">
    <reaction evidence="4">
        <text>L-glutaminyl-[peptide chain release factor] + S-adenosyl-L-methionine = N(5)-methyl-L-glutaminyl-[peptide chain release factor] + S-adenosyl-L-homocysteine + H(+)</text>
        <dbReference type="Rhea" id="RHEA:42896"/>
        <dbReference type="Rhea" id="RHEA-COMP:10271"/>
        <dbReference type="Rhea" id="RHEA-COMP:10272"/>
        <dbReference type="ChEBI" id="CHEBI:15378"/>
        <dbReference type="ChEBI" id="CHEBI:30011"/>
        <dbReference type="ChEBI" id="CHEBI:57856"/>
        <dbReference type="ChEBI" id="CHEBI:59789"/>
        <dbReference type="ChEBI" id="CHEBI:61891"/>
        <dbReference type="EC" id="2.1.1.297"/>
    </reaction>
</comment>
<dbReference type="InterPro" id="IPR004556">
    <property type="entry name" value="HemK-like"/>
</dbReference>
<dbReference type="GO" id="GO:0003676">
    <property type="term" value="F:nucleic acid binding"/>
    <property type="evidence" value="ECO:0007669"/>
    <property type="project" value="InterPro"/>
</dbReference>
<feature type="binding site" evidence="4">
    <location>
        <position position="202"/>
    </location>
    <ligand>
        <name>S-adenosyl-L-methionine</name>
        <dbReference type="ChEBI" id="CHEBI:59789"/>
    </ligand>
</feature>
<dbReference type="CDD" id="cd02440">
    <property type="entry name" value="AdoMet_MTases"/>
    <property type="match status" value="1"/>
</dbReference>
<evidence type="ECO:0000313" key="7">
    <source>
        <dbReference type="Proteomes" id="UP000029108"/>
    </source>
</evidence>
<keyword evidence="7" id="KW-1185">Reference proteome</keyword>
<keyword evidence="3 4" id="KW-0949">S-adenosyl-L-methionine</keyword>
<dbReference type="OrthoDB" id="9800643at2"/>
<comment type="similarity">
    <text evidence="4">Belongs to the protein N5-glutamine methyltransferase family. PrmC subfamily.</text>
</comment>
<keyword evidence="2 4" id="KW-0808">Transferase</keyword>
<dbReference type="Gene3D" id="1.10.8.10">
    <property type="entry name" value="DNA helicase RuvA subunit, C-terminal domain"/>
    <property type="match status" value="1"/>
</dbReference>
<dbReference type="eggNOG" id="COG2890">
    <property type="taxonomic scope" value="Bacteria"/>
</dbReference>
<comment type="caution">
    <text evidence="6">The sequence shown here is derived from an EMBL/GenBank/DDBJ whole genome shotgun (WGS) entry which is preliminary data.</text>
</comment>
<evidence type="ECO:0000256" key="2">
    <source>
        <dbReference type="ARBA" id="ARBA00022679"/>
    </source>
</evidence>
<feature type="domain" description="Release factor glutamine methyltransferase N-terminal" evidence="5">
    <location>
        <begin position="6"/>
        <end position="79"/>
    </location>
</feature>
<dbReference type="Gene3D" id="3.40.50.150">
    <property type="entry name" value="Vaccinia Virus protein VP39"/>
    <property type="match status" value="1"/>
</dbReference>
<keyword evidence="1 4" id="KW-0489">Methyltransferase</keyword>
<comment type="function">
    <text evidence="4">Methylates the class 1 translation termination release factors RF1/PrfA and RF2/PrfB on the glutamine residue of the universally conserved GGQ motif.</text>
</comment>
<dbReference type="GO" id="GO:0102559">
    <property type="term" value="F:peptide chain release factor N(5)-glutamine methyltransferase activity"/>
    <property type="evidence" value="ECO:0007669"/>
    <property type="project" value="UniProtKB-EC"/>
</dbReference>
<dbReference type="InterPro" id="IPR050320">
    <property type="entry name" value="N5-glutamine_MTase"/>
</dbReference>
<dbReference type="InterPro" id="IPR040758">
    <property type="entry name" value="PrmC_N"/>
</dbReference>
<dbReference type="EC" id="2.1.1.297" evidence="4"/>
<dbReference type="SUPFAM" id="SSF53335">
    <property type="entry name" value="S-adenosyl-L-methionine-dependent methyltransferases"/>
    <property type="match status" value="1"/>
</dbReference>
<dbReference type="STRING" id="1437608.GCA_000771645_01263"/>
<comment type="caution">
    <text evidence="4">Lacks conserved residue(s) required for the propagation of feature annotation.</text>
</comment>
<evidence type="ECO:0000256" key="1">
    <source>
        <dbReference type="ARBA" id="ARBA00022603"/>
    </source>
</evidence>
<proteinExistence type="inferred from homology"/>
<dbReference type="GO" id="GO:0032259">
    <property type="term" value="P:methylation"/>
    <property type="evidence" value="ECO:0007669"/>
    <property type="project" value="UniProtKB-KW"/>
</dbReference>
<organism evidence="6 7">
    <name type="scientific">Bifidobacterium biavatii DSM 23969</name>
    <dbReference type="NCBI Taxonomy" id="1437608"/>
    <lineage>
        <taxon>Bacteria</taxon>
        <taxon>Bacillati</taxon>
        <taxon>Actinomycetota</taxon>
        <taxon>Actinomycetes</taxon>
        <taxon>Bifidobacteriales</taxon>
        <taxon>Bifidobacteriaceae</taxon>
        <taxon>Bifidobacterium</taxon>
    </lineage>
</organism>
<reference evidence="6 7" key="1">
    <citation type="submission" date="2014-03" db="EMBL/GenBank/DDBJ databases">
        <title>Genomics of Bifidobacteria.</title>
        <authorList>
            <person name="Ventura M."/>
            <person name="Milani C."/>
            <person name="Lugli G.A."/>
        </authorList>
    </citation>
    <scope>NUCLEOTIDE SEQUENCE [LARGE SCALE GENOMIC DNA]</scope>
    <source>
        <strain evidence="6 7">DSM 23969</strain>
    </source>
</reference>
<dbReference type="PROSITE" id="PS00092">
    <property type="entry name" value="N6_MTASE"/>
    <property type="match status" value="1"/>
</dbReference>
<name>A0A086ZFS3_9BIFI</name>
<dbReference type="NCBIfam" id="TIGR03534">
    <property type="entry name" value="RF_mod_PrmC"/>
    <property type="match status" value="1"/>
</dbReference>
<gene>
    <name evidence="4" type="primary">prmC</name>
    <name evidence="6" type="ORF">BBIA_2576</name>
</gene>
<evidence type="ECO:0000256" key="4">
    <source>
        <dbReference type="HAMAP-Rule" id="MF_02126"/>
    </source>
</evidence>
<dbReference type="Proteomes" id="UP000029108">
    <property type="component" value="Unassembled WGS sequence"/>
</dbReference>
<accession>A0A086ZFS3</accession>
<feature type="binding site" evidence="4">
    <location>
        <position position="149"/>
    </location>
    <ligand>
        <name>S-adenosyl-L-methionine</name>
        <dbReference type="ChEBI" id="CHEBI:59789"/>
    </ligand>
</feature>
<dbReference type="InterPro" id="IPR019874">
    <property type="entry name" value="RF_methyltr_PrmC"/>
</dbReference>
<dbReference type="EMBL" id="JGYN01000041">
    <property type="protein sequence ID" value="KFI45373.1"/>
    <property type="molecule type" value="Genomic_DNA"/>
</dbReference>